<sequence length="167" mass="17303">MAFATSIALILCGVGLIAAGGGGHGTALTLAGLFFVALNAWISWATTVTRLHDLDLSGFFALLTFVPLGSFVLLGLCGFKAGTPGTNRFGVPASFGYGHLDEAMAAFDEPKLSTVQEMKPRTEQQAWAGDRMTPQRAAPAPTKAYALVGAAVDGRQPGFGRRGLSAS</sequence>
<keyword evidence="1" id="KW-0812">Transmembrane</keyword>
<evidence type="ECO:0000256" key="1">
    <source>
        <dbReference type="SAM" id="Phobius"/>
    </source>
</evidence>
<feature type="transmembrane region" description="Helical" evidence="1">
    <location>
        <begin position="28"/>
        <end position="47"/>
    </location>
</feature>
<dbReference type="EMBL" id="JAFMPY010000008">
    <property type="protein sequence ID" value="MBO0903888.1"/>
    <property type="molecule type" value="Genomic_DNA"/>
</dbReference>
<name>A0ABS3J2L3_9HYPH</name>
<keyword evidence="1" id="KW-1133">Transmembrane helix</keyword>
<feature type="transmembrane region" description="Helical" evidence="1">
    <location>
        <begin position="59"/>
        <end position="81"/>
    </location>
</feature>
<keyword evidence="3" id="KW-1185">Reference proteome</keyword>
<dbReference type="Proteomes" id="UP000664288">
    <property type="component" value="Unassembled WGS sequence"/>
</dbReference>
<proteinExistence type="predicted"/>
<dbReference type="InterPro" id="IPR008523">
    <property type="entry name" value="DUF805"/>
</dbReference>
<organism evidence="2 3">
    <name type="scientific">Jiella sonneratiae</name>
    <dbReference type="NCBI Taxonomy" id="2816856"/>
    <lineage>
        <taxon>Bacteria</taxon>
        <taxon>Pseudomonadati</taxon>
        <taxon>Pseudomonadota</taxon>
        <taxon>Alphaproteobacteria</taxon>
        <taxon>Hyphomicrobiales</taxon>
        <taxon>Aurantimonadaceae</taxon>
        <taxon>Jiella</taxon>
    </lineage>
</organism>
<keyword evidence="1" id="KW-0472">Membrane</keyword>
<protein>
    <submittedName>
        <fullName evidence="2">DUF805 domain-containing protein</fullName>
    </submittedName>
</protein>
<evidence type="ECO:0000313" key="3">
    <source>
        <dbReference type="Proteomes" id="UP000664288"/>
    </source>
</evidence>
<comment type="caution">
    <text evidence="2">The sequence shown here is derived from an EMBL/GenBank/DDBJ whole genome shotgun (WGS) entry which is preliminary data.</text>
</comment>
<reference evidence="2 3" key="1">
    <citation type="submission" date="2021-03" db="EMBL/GenBank/DDBJ databases">
        <title>Whole genome sequence of Jiella sp. MQZ13P-4.</title>
        <authorList>
            <person name="Tuo L."/>
        </authorList>
    </citation>
    <scope>NUCLEOTIDE SEQUENCE [LARGE SCALE GENOMIC DNA]</scope>
    <source>
        <strain evidence="2 3">MQZ13P-4</strain>
    </source>
</reference>
<accession>A0ABS3J2L3</accession>
<dbReference type="PANTHER" id="PTHR34980">
    <property type="entry name" value="INNER MEMBRANE PROTEIN-RELATED-RELATED"/>
    <property type="match status" value="1"/>
</dbReference>
<evidence type="ECO:0000313" key="2">
    <source>
        <dbReference type="EMBL" id="MBO0903888.1"/>
    </source>
</evidence>
<gene>
    <name evidence="2" type="ORF">J1C47_09565</name>
</gene>
<dbReference type="Pfam" id="PF05656">
    <property type="entry name" value="DUF805"/>
    <property type="match status" value="1"/>
</dbReference>